<dbReference type="CDD" id="cd06185">
    <property type="entry name" value="PDR_like"/>
    <property type="match status" value="1"/>
</dbReference>
<evidence type="ECO:0000256" key="5">
    <source>
        <dbReference type="ARBA" id="ARBA00022723"/>
    </source>
</evidence>
<dbReference type="CDD" id="cd00207">
    <property type="entry name" value="fer2"/>
    <property type="match status" value="1"/>
</dbReference>
<dbReference type="InterPro" id="IPR012675">
    <property type="entry name" value="Beta-grasp_dom_sf"/>
</dbReference>
<organism evidence="11 12">
    <name type="scientific">Pseudomonas putida</name>
    <name type="common">Arthrobacter siderocapsulatus</name>
    <dbReference type="NCBI Taxonomy" id="303"/>
    <lineage>
        <taxon>Bacteria</taxon>
        <taxon>Pseudomonadati</taxon>
        <taxon>Pseudomonadota</taxon>
        <taxon>Gammaproteobacteria</taxon>
        <taxon>Pseudomonadales</taxon>
        <taxon>Pseudomonadaceae</taxon>
        <taxon>Pseudomonas</taxon>
    </lineage>
</organism>
<evidence type="ECO:0000259" key="9">
    <source>
        <dbReference type="PROSITE" id="PS51085"/>
    </source>
</evidence>
<gene>
    <name evidence="11" type="ORF">AYO28_00015</name>
</gene>
<keyword evidence="7" id="KW-0408">Iron</keyword>
<dbReference type="InterPro" id="IPR039261">
    <property type="entry name" value="FNR_nucleotide-bd"/>
</dbReference>
<keyword evidence="5" id="KW-0479">Metal-binding</keyword>
<dbReference type="PROSITE" id="PS00197">
    <property type="entry name" value="2FE2S_FER_1"/>
    <property type="match status" value="1"/>
</dbReference>
<dbReference type="InterPro" id="IPR001041">
    <property type="entry name" value="2Fe-2S_ferredoxin-type"/>
</dbReference>
<evidence type="ECO:0000259" key="10">
    <source>
        <dbReference type="PROSITE" id="PS51384"/>
    </source>
</evidence>
<dbReference type="GO" id="GO:0008168">
    <property type="term" value="F:methyltransferase activity"/>
    <property type="evidence" value="ECO:0007669"/>
    <property type="project" value="UniProtKB-KW"/>
</dbReference>
<dbReference type="Pfam" id="PF00111">
    <property type="entry name" value="Fer2"/>
    <property type="match status" value="1"/>
</dbReference>
<dbReference type="InterPro" id="IPR036010">
    <property type="entry name" value="2Fe-2S_ferredoxin-like_sf"/>
</dbReference>
<evidence type="ECO:0000256" key="7">
    <source>
        <dbReference type="ARBA" id="ARBA00023004"/>
    </source>
</evidence>
<keyword evidence="3" id="KW-0288">FMN</keyword>
<dbReference type="Pfam" id="PF22290">
    <property type="entry name" value="DmmA-like_N"/>
    <property type="match status" value="1"/>
</dbReference>
<dbReference type="AlphaFoldDB" id="A0A177SF44"/>
<comment type="cofactor">
    <cofactor evidence="1">
        <name>FMN</name>
        <dbReference type="ChEBI" id="CHEBI:58210"/>
    </cofactor>
</comment>
<dbReference type="GO" id="GO:0016491">
    <property type="term" value="F:oxidoreductase activity"/>
    <property type="evidence" value="ECO:0007669"/>
    <property type="project" value="UniProtKB-KW"/>
</dbReference>
<dbReference type="PROSITE" id="PS51384">
    <property type="entry name" value="FAD_FR"/>
    <property type="match status" value="1"/>
</dbReference>
<dbReference type="InterPro" id="IPR017938">
    <property type="entry name" value="Riboflavin_synthase-like_b-brl"/>
</dbReference>
<protein>
    <submittedName>
        <fullName evidence="11">Vanillate O-demethylase oxidoreductase</fullName>
    </submittedName>
</protein>
<dbReference type="InterPro" id="IPR054582">
    <property type="entry name" value="DmmA-like_N"/>
</dbReference>
<dbReference type="InterPro" id="IPR017927">
    <property type="entry name" value="FAD-bd_FR_type"/>
</dbReference>
<feature type="domain" description="2Fe-2S ferredoxin-type" evidence="9">
    <location>
        <begin position="225"/>
        <end position="308"/>
    </location>
</feature>
<dbReference type="Proteomes" id="UP000077752">
    <property type="component" value="Unassembled WGS sequence"/>
</dbReference>
<keyword evidence="2" id="KW-0285">Flavoprotein</keyword>
<dbReference type="SUPFAM" id="SSF54292">
    <property type="entry name" value="2Fe-2S ferredoxin-like"/>
    <property type="match status" value="1"/>
</dbReference>
<evidence type="ECO:0000256" key="2">
    <source>
        <dbReference type="ARBA" id="ARBA00022630"/>
    </source>
</evidence>
<dbReference type="GO" id="GO:0051537">
    <property type="term" value="F:2 iron, 2 sulfur cluster binding"/>
    <property type="evidence" value="ECO:0007669"/>
    <property type="project" value="UniProtKB-KW"/>
</dbReference>
<name>A0A177SF44_PSEPU</name>
<evidence type="ECO:0000313" key="11">
    <source>
        <dbReference type="EMBL" id="OAI86117.1"/>
    </source>
</evidence>
<sequence length="308" mass="33496">MMELLIKAMRLEAEDIVGLELVREDGAPLPAFTAGAHIDVHLGQGLVRQYSLCNDPHEQHRYCIGVLHDAASRGGSRAVHQRLRVGQRVTVSEPRNLFALDSGAGRSLLFAGGIGITPILAMAHSLAREGRPFAVHYSARSAQRAAFLDQLGELPARCYFDDGQRLDLATVLANEPADTHLYVCGPAGYIDHVLEGARALGWDESRLHREYFGAAPLTHAEDAAFEVRIHATGQVFEVPADRSITQVLDDAGIIIPVSCEQGICGTCITRVVDGEVDHRDQFLTAEERRGQMTPCCSRARGGCLVLDL</sequence>
<evidence type="ECO:0000256" key="6">
    <source>
        <dbReference type="ARBA" id="ARBA00023002"/>
    </source>
</evidence>
<keyword evidence="4" id="KW-0001">2Fe-2S</keyword>
<reference evidence="11 12" key="1">
    <citation type="submission" date="2016-03" db="EMBL/GenBank/DDBJ databases">
        <title>Draft Genome Assembly of Pseudomonas putida strain CBF10-2.</title>
        <authorList>
            <person name="Iyer R.S."/>
            <person name="Damania A."/>
        </authorList>
    </citation>
    <scope>NUCLEOTIDE SEQUENCE [LARGE SCALE GENOMIC DNA]</scope>
    <source>
        <strain evidence="11 12">CBF10-2</strain>
    </source>
</reference>
<keyword evidence="11" id="KW-0489">Methyltransferase</keyword>
<evidence type="ECO:0000256" key="1">
    <source>
        <dbReference type="ARBA" id="ARBA00001917"/>
    </source>
</evidence>
<dbReference type="Gene3D" id="3.40.50.80">
    <property type="entry name" value="Nucleotide-binding domain of ferredoxin-NADP reductase (FNR) module"/>
    <property type="match status" value="1"/>
</dbReference>
<dbReference type="PANTHER" id="PTHR47354">
    <property type="entry name" value="NADH OXIDOREDUCTASE HCR"/>
    <property type="match status" value="1"/>
</dbReference>
<evidence type="ECO:0000256" key="4">
    <source>
        <dbReference type="ARBA" id="ARBA00022714"/>
    </source>
</evidence>
<keyword evidence="8" id="KW-0411">Iron-sulfur</keyword>
<dbReference type="InterPro" id="IPR050415">
    <property type="entry name" value="MRET"/>
</dbReference>
<evidence type="ECO:0000256" key="8">
    <source>
        <dbReference type="ARBA" id="ARBA00023014"/>
    </source>
</evidence>
<dbReference type="Gene3D" id="2.40.30.10">
    <property type="entry name" value="Translation factors"/>
    <property type="match status" value="1"/>
</dbReference>
<accession>A0A177SF44</accession>
<dbReference type="PROSITE" id="PS51085">
    <property type="entry name" value="2FE2S_FER_2"/>
    <property type="match status" value="1"/>
</dbReference>
<dbReference type="GO" id="GO:0046872">
    <property type="term" value="F:metal ion binding"/>
    <property type="evidence" value="ECO:0007669"/>
    <property type="project" value="UniProtKB-KW"/>
</dbReference>
<dbReference type="InterPro" id="IPR006058">
    <property type="entry name" value="2Fe2S_fd_BS"/>
</dbReference>
<dbReference type="PANTHER" id="PTHR47354:SF1">
    <property type="entry name" value="CARNITINE MONOOXYGENASE REDUCTASE SUBUNIT"/>
    <property type="match status" value="1"/>
</dbReference>
<dbReference type="EMBL" id="LUCV01000040">
    <property type="protein sequence ID" value="OAI86117.1"/>
    <property type="molecule type" value="Genomic_DNA"/>
</dbReference>
<dbReference type="PRINTS" id="PR00409">
    <property type="entry name" value="PHDIOXRDTASE"/>
</dbReference>
<proteinExistence type="predicted"/>
<dbReference type="SUPFAM" id="SSF63380">
    <property type="entry name" value="Riboflavin synthase domain-like"/>
    <property type="match status" value="1"/>
</dbReference>
<evidence type="ECO:0000256" key="3">
    <source>
        <dbReference type="ARBA" id="ARBA00022643"/>
    </source>
</evidence>
<dbReference type="RefSeq" id="WP_064303991.1">
    <property type="nucleotide sequence ID" value="NZ_LUCV01000040.1"/>
</dbReference>
<dbReference type="GO" id="GO:0032259">
    <property type="term" value="P:methylation"/>
    <property type="evidence" value="ECO:0007669"/>
    <property type="project" value="UniProtKB-KW"/>
</dbReference>
<keyword evidence="6" id="KW-0560">Oxidoreductase</keyword>
<dbReference type="SUPFAM" id="SSF52343">
    <property type="entry name" value="Ferredoxin reductase-like, C-terminal NADP-linked domain"/>
    <property type="match status" value="1"/>
</dbReference>
<evidence type="ECO:0000313" key="12">
    <source>
        <dbReference type="Proteomes" id="UP000077752"/>
    </source>
</evidence>
<dbReference type="Gene3D" id="3.10.20.30">
    <property type="match status" value="1"/>
</dbReference>
<comment type="caution">
    <text evidence="11">The sequence shown here is derived from an EMBL/GenBank/DDBJ whole genome shotgun (WGS) entry which is preliminary data.</text>
</comment>
<feature type="domain" description="FAD-binding FR-type" evidence="10">
    <location>
        <begin position="1"/>
        <end position="101"/>
    </location>
</feature>
<keyword evidence="11" id="KW-0808">Transferase</keyword>